<proteinExistence type="predicted"/>
<accession>A0A9W6XYR9</accession>
<gene>
    <name evidence="1" type="ORF">Pfra01_001866400</name>
</gene>
<protein>
    <submittedName>
        <fullName evidence="1">Unnamed protein product</fullName>
    </submittedName>
</protein>
<sequence length="293" mass="33503">MASQLKSRYTTLSHFERAQTTLSDSLIGHVIPRRQPVKRQLSETEASWNSLKSEEQFTRKMFCTEGGRPSYRPSYLITPPHQSSTVSMATKTTLSEDSAGRCTNRQHVQTIEEKVKLLEMKRAIRLEQCRNNKARYRNRQRIIEKQLNNAVQLLREELQGLGVKRQRLHFSEKTNRSPWAIVSEVFRLLDSSFHSPWDMTSVDEMRKDSEKQQSLKSTGEVVYTRRVHGQCNGNERSARAATALLTSLRRAEDSTQARGICGSRTTDGFSTTQSYSNRVHTSFCVPASGDDKQ</sequence>
<dbReference type="AlphaFoldDB" id="A0A9W6XYR9"/>
<keyword evidence="2" id="KW-1185">Reference proteome</keyword>
<name>A0A9W6XYR9_9STRA</name>
<evidence type="ECO:0000313" key="1">
    <source>
        <dbReference type="EMBL" id="GMF48368.1"/>
    </source>
</evidence>
<evidence type="ECO:0000313" key="2">
    <source>
        <dbReference type="Proteomes" id="UP001165121"/>
    </source>
</evidence>
<reference evidence="1" key="1">
    <citation type="submission" date="2023-04" db="EMBL/GenBank/DDBJ databases">
        <title>Phytophthora fragariaefolia NBRC 109709.</title>
        <authorList>
            <person name="Ichikawa N."/>
            <person name="Sato H."/>
            <person name="Tonouchi N."/>
        </authorList>
    </citation>
    <scope>NUCLEOTIDE SEQUENCE</scope>
    <source>
        <strain evidence="1">NBRC 109709</strain>
    </source>
</reference>
<organism evidence="1 2">
    <name type="scientific">Phytophthora fragariaefolia</name>
    <dbReference type="NCBI Taxonomy" id="1490495"/>
    <lineage>
        <taxon>Eukaryota</taxon>
        <taxon>Sar</taxon>
        <taxon>Stramenopiles</taxon>
        <taxon>Oomycota</taxon>
        <taxon>Peronosporomycetes</taxon>
        <taxon>Peronosporales</taxon>
        <taxon>Peronosporaceae</taxon>
        <taxon>Phytophthora</taxon>
    </lineage>
</organism>
<dbReference type="Proteomes" id="UP001165121">
    <property type="component" value="Unassembled WGS sequence"/>
</dbReference>
<comment type="caution">
    <text evidence="1">The sequence shown here is derived from an EMBL/GenBank/DDBJ whole genome shotgun (WGS) entry which is preliminary data.</text>
</comment>
<dbReference type="EMBL" id="BSXT01002322">
    <property type="protein sequence ID" value="GMF48368.1"/>
    <property type="molecule type" value="Genomic_DNA"/>
</dbReference>